<organism evidence="2 3">
    <name type="scientific">Paracraurococcus lichenis</name>
    <dbReference type="NCBI Taxonomy" id="3064888"/>
    <lineage>
        <taxon>Bacteria</taxon>
        <taxon>Pseudomonadati</taxon>
        <taxon>Pseudomonadota</taxon>
        <taxon>Alphaproteobacteria</taxon>
        <taxon>Acetobacterales</taxon>
        <taxon>Roseomonadaceae</taxon>
        <taxon>Paracraurococcus</taxon>
    </lineage>
</organism>
<reference evidence="2 3" key="1">
    <citation type="submission" date="2023-08" db="EMBL/GenBank/DDBJ databases">
        <title>The draft genome sequence of Paracraurococcus sp. LOR1-02.</title>
        <authorList>
            <person name="Kingkaew E."/>
            <person name="Tanasupawat S."/>
        </authorList>
    </citation>
    <scope>NUCLEOTIDE SEQUENCE [LARGE SCALE GENOMIC DNA]</scope>
    <source>
        <strain evidence="2 3">LOR1-02</strain>
    </source>
</reference>
<name>A0ABT9EBZ6_9PROT</name>
<protein>
    <recommendedName>
        <fullName evidence="4">DUF3102 domain-containing protein</fullName>
    </recommendedName>
</protein>
<proteinExistence type="predicted"/>
<dbReference type="EMBL" id="JAUTWS010000116">
    <property type="protein sequence ID" value="MDO9713732.1"/>
    <property type="molecule type" value="Genomic_DNA"/>
</dbReference>
<accession>A0ABT9EBZ6</accession>
<dbReference type="Proteomes" id="UP001243009">
    <property type="component" value="Unassembled WGS sequence"/>
</dbReference>
<evidence type="ECO:0000313" key="3">
    <source>
        <dbReference type="Proteomes" id="UP001243009"/>
    </source>
</evidence>
<evidence type="ECO:0008006" key="4">
    <source>
        <dbReference type="Google" id="ProtNLM"/>
    </source>
</evidence>
<dbReference type="RefSeq" id="WP_305108585.1">
    <property type="nucleotide sequence ID" value="NZ_JAUTWS010000116.1"/>
</dbReference>
<evidence type="ECO:0000313" key="2">
    <source>
        <dbReference type="EMBL" id="MDO9713732.1"/>
    </source>
</evidence>
<comment type="caution">
    <text evidence="2">The sequence shown here is derived from an EMBL/GenBank/DDBJ whole genome shotgun (WGS) entry which is preliminary data.</text>
</comment>
<keyword evidence="1" id="KW-0175">Coiled coil</keyword>
<gene>
    <name evidence="2" type="ORF">Q7A36_35810</name>
</gene>
<keyword evidence="3" id="KW-1185">Reference proteome</keyword>
<feature type="coiled-coil region" evidence="1">
    <location>
        <begin position="190"/>
        <end position="217"/>
    </location>
</feature>
<sequence length="226" mass="25303">MDLMAGDDRSEQARALRQVEEAGREIVADLFSGLNTDEAKIGEVLKARSLIYDHWAKIGTASIFIGKTLLHLSRTLSDEEFRRVRRGSERLFPFSDSVATKLRMAAVKAEEWALPAERLPPYSIVYEISTLSPEGQALVRERGLVRPDVRRADIIAVRRELKAASQRLAAPRVIDEAGNEDERAAMTLSRADIERMRRELLDERARLAARMAEIDAQLEALPAAPA</sequence>
<evidence type="ECO:0000256" key="1">
    <source>
        <dbReference type="SAM" id="Coils"/>
    </source>
</evidence>